<evidence type="ECO:0000313" key="3">
    <source>
        <dbReference type="Proteomes" id="UP000295680"/>
    </source>
</evidence>
<evidence type="ECO:0000256" key="1">
    <source>
        <dbReference type="SAM" id="MobiDB-lite"/>
    </source>
</evidence>
<name>A0A4R2JQK3_9PSEU</name>
<organism evidence="2 3">
    <name type="scientific">Actinocrispum wychmicini</name>
    <dbReference type="NCBI Taxonomy" id="1213861"/>
    <lineage>
        <taxon>Bacteria</taxon>
        <taxon>Bacillati</taxon>
        <taxon>Actinomycetota</taxon>
        <taxon>Actinomycetes</taxon>
        <taxon>Pseudonocardiales</taxon>
        <taxon>Pseudonocardiaceae</taxon>
        <taxon>Actinocrispum</taxon>
    </lineage>
</organism>
<comment type="caution">
    <text evidence="2">The sequence shown here is derived from an EMBL/GenBank/DDBJ whole genome shotgun (WGS) entry which is preliminary data.</text>
</comment>
<dbReference type="RefSeq" id="WP_132117402.1">
    <property type="nucleotide sequence ID" value="NZ_SLWS01000004.1"/>
</dbReference>
<protein>
    <submittedName>
        <fullName evidence="2">Uncharacterized protein</fullName>
    </submittedName>
</protein>
<reference evidence="2 3" key="1">
    <citation type="submission" date="2019-03" db="EMBL/GenBank/DDBJ databases">
        <title>Genomic Encyclopedia of Type Strains, Phase IV (KMG-IV): sequencing the most valuable type-strain genomes for metagenomic binning, comparative biology and taxonomic classification.</title>
        <authorList>
            <person name="Goeker M."/>
        </authorList>
    </citation>
    <scope>NUCLEOTIDE SEQUENCE [LARGE SCALE GENOMIC DNA]</scope>
    <source>
        <strain evidence="2 3">DSM 45934</strain>
    </source>
</reference>
<feature type="region of interest" description="Disordered" evidence="1">
    <location>
        <begin position="145"/>
        <end position="167"/>
    </location>
</feature>
<dbReference type="EMBL" id="SLWS01000004">
    <property type="protein sequence ID" value="TCO59476.1"/>
    <property type="molecule type" value="Genomic_DNA"/>
</dbReference>
<feature type="compositionally biased region" description="Low complexity" evidence="1">
    <location>
        <begin position="145"/>
        <end position="156"/>
    </location>
</feature>
<gene>
    <name evidence="2" type="ORF">EV192_104318</name>
</gene>
<accession>A0A4R2JQK3</accession>
<proteinExistence type="predicted"/>
<evidence type="ECO:0000313" key="2">
    <source>
        <dbReference type="EMBL" id="TCO59476.1"/>
    </source>
</evidence>
<dbReference type="AlphaFoldDB" id="A0A4R2JQK3"/>
<keyword evidence="3" id="KW-1185">Reference proteome</keyword>
<sequence>MAVWTLAVARAYQASLFVEEDDVAAVLEPAEITLLERLAARADMLPAYSATFHLILGQERLKHTARQDVGGIEAAIRHFEQVPRLVEPTDPRRVLSLNSLAAAIIEHVEITADVELLDKAVAALEEAREIAGGPTHPSWAIINSLRSSRSSPGSDGRTPDRGRWPASACVAGAPRRRSACGPHGRASCAAQRLLTDDELPWLDRFLAVAATLVDTAEPATTSDHLLLALGYLLRSRHDTDGWAETASSATAPASVSVPAPPANGDLHAALASLLAALACSAPDRS</sequence>
<dbReference type="Proteomes" id="UP000295680">
    <property type="component" value="Unassembled WGS sequence"/>
</dbReference>